<dbReference type="RefSeq" id="WP_051387871.1">
    <property type="nucleotide sequence ID" value="NZ_CP068053.1"/>
</dbReference>
<dbReference type="GO" id="GO:0046872">
    <property type="term" value="F:metal ion binding"/>
    <property type="evidence" value="ECO:0007669"/>
    <property type="project" value="UniProtKB-KW"/>
</dbReference>
<dbReference type="Pfam" id="PF03737">
    <property type="entry name" value="RraA-like"/>
    <property type="match status" value="1"/>
</dbReference>
<dbReference type="PANTHER" id="PTHR33254:SF4">
    <property type="entry name" value="4-HYDROXY-4-METHYL-2-OXOGLUTARATE ALDOLASE 3-RELATED"/>
    <property type="match status" value="1"/>
</dbReference>
<evidence type="ECO:0000256" key="5">
    <source>
        <dbReference type="ARBA" id="ARBA00012213"/>
    </source>
</evidence>
<comment type="function">
    <text evidence="8">Catalyzes the aldol cleavage of 4-hydroxy-4-methyl-2-oxoglutarate (HMG) into 2 molecules of pyruvate. Also contains a secondary oxaloacetate (OAA) decarboxylase activity due to the common pyruvate enolate transition state formed following C-C bond cleavage in the retro-aldol and decarboxylation reactions.</text>
</comment>
<dbReference type="SUPFAM" id="SSF89562">
    <property type="entry name" value="RraA-like"/>
    <property type="match status" value="1"/>
</dbReference>
<evidence type="ECO:0000256" key="13">
    <source>
        <dbReference type="PIRSR" id="PIRSR605493-1"/>
    </source>
</evidence>
<organism evidence="14 15">
    <name type="scientific">Peribacillus psychrosaccharolyticus</name>
    <name type="common">Bacillus psychrosaccharolyticus</name>
    <dbReference type="NCBI Taxonomy" id="1407"/>
    <lineage>
        <taxon>Bacteria</taxon>
        <taxon>Bacillati</taxon>
        <taxon>Bacillota</taxon>
        <taxon>Bacilli</taxon>
        <taxon>Bacillales</taxon>
        <taxon>Bacillaceae</taxon>
        <taxon>Peribacillus</taxon>
    </lineage>
</organism>
<keyword evidence="13" id="KW-0460">Magnesium</keyword>
<evidence type="ECO:0000313" key="15">
    <source>
        <dbReference type="Proteomes" id="UP000595254"/>
    </source>
</evidence>
<evidence type="ECO:0000256" key="11">
    <source>
        <dbReference type="ARBA" id="ARBA00032305"/>
    </source>
</evidence>
<evidence type="ECO:0000256" key="8">
    <source>
        <dbReference type="ARBA" id="ARBA00025046"/>
    </source>
</evidence>
<feature type="binding site" evidence="13">
    <location>
        <position position="102"/>
    </location>
    <ligand>
        <name>substrate</name>
    </ligand>
</feature>
<feature type="binding site" evidence="13">
    <location>
        <begin position="80"/>
        <end position="83"/>
    </location>
    <ligand>
        <name>substrate</name>
    </ligand>
</feature>
<keyword evidence="15" id="KW-1185">Reference proteome</keyword>
<comment type="cofactor">
    <cofactor evidence="13">
        <name>Mg(2+)</name>
        <dbReference type="ChEBI" id="CHEBI:18420"/>
    </cofactor>
</comment>
<evidence type="ECO:0000256" key="10">
    <source>
        <dbReference type="ARBA" id="ARBA00030169"/>
    </source>
</evidence>
<dbReference type="GO" id="GO:0008948">
    <property type="term" value="F:oxaloacetate decarboxylase activity"/>
    <property type="evidence" value="ECO:0007669"/>
    <property type="project" value="UniProtKB-EC"/>
</dbReference>
<comment type="catalytic activity">
    <reaction evidence="1">
        <text>4-hydroxy-4-methyl-2-oxoglutarate = 2 pyruvate</text>
        <dbReference type="Rhea" id="RHEA:22748"/>
        <dbReference type="ChEBI" id="CHEBI:15361"/>
        <dbReference type="ChEBI" id="CHEBI:58276"/>
        <dbReference type="EC" id="4.1.3.17"/>
    </reaction>
</comment>
<dbReference type="EC" id="4.1.1.112" evidence="6"/>
<evidence type="ECO:0000313" key="14">
    <source>
        <dbReference type="EMBL" id="QQS98685.1"/>
    </source>
</evidence>
<dbReference type="KEGG" id="ppsr:I6J18_13265"/>
<reference evidence="14 15" key="1">
    <citation type="submission" date="2021-01" db="EMBL/GenBank/DDBJ databases">
        <title>FDA dAtabase for Regulatory Grade micrObial Sequences (FDA-ARGOS): Supporting development and validation of Infectious Disease Dx tests.</title>
        <authorList>
            <person name="Nelson B."/>
            <person name="Plummer A."/>
            <person name="Tallon L."/>
            <person name="Sadzewicz L."/>
            <person name="Zhao X."/>
            <person name="Boylan J."/>
            <person name="Ott S."/>
            <person name="Bowen H."/>
            <person name="Vavikolanu K."/>
            <person name="Mehta A."/>
            <person name="Aluvathingal J."/>
            <person name="Nadendla S."/>
            <person name="Myers T."/>
            <person name="Yan Y."/>
            <person name="Sichtig H."/>
        </authorList>
    </citation>
    <scope>NUCLEOTIDE SEQUENCE [LARGE SCALE GENOMIC DNA]</scope>
    <source>
        <strain evidence="14 15">FDAARGOS_1161</strain>
    </source>
</reference>
<name>A0A974NIQ0_PERPY</name>
<dbReference type="Gene3D" id="3.50.30.40">
    <property type="entry name" value="Ribonuclease E inhibitor RraA/RraA-like"/>
    <property type="match status" value="1"/>
</dbReference>
<dbReference type="PANTHER" id="PTHR33254">
    <property type="entry name" value="4-HYDROXY-4-METHYL-2-OXOGLUTARATE ALDOLASE 3-RELATED"/>
    <property type="match status" value="1"/>
</dbReference>
<evidence type="ECO:0000256" key="12">
    <source>
        <dbReference type="ARBA" id="ARBA00047973"/>
    </source>
</evidence>
<dbReference type="EC" id="4.1.3.17" evidence="5"/>
<accession>A0A974NIQ0</accession>
<comment type="subunit">
    <text evidence="4">Homotrimer.</text>
</comment>
<comment type="similarity">
    <text evidence="3">Belongs to the class II aldolase/RraA-like family.</text>
</comment>
<keyword evidence="13" id="KW-0479">Metal-binding</keyword>
<evidence type="ECO:0000256" key="9">
    <source>
        <dbReference type="ARBA" id="ARBA00029596"/>
    </source>
</evidence>
<sequence>MIDLFKDLSTTCLSDAMEGMNNLDSAIKPLKTTYRFAGRAVTIKVPVGDNLSVLEGIRKAKHGDVLIIDAKGDTYRAIAGDFVIGMMQTKGIAALVVDGVIRDVMPVKALDFPVFCKGTTVAAGGKAGVGEVNIPISCGGTAVNPGDIIVGDADGVVVIPQALSEVILKKALEKKKSDEIREEKVSGNHEEINKYLDNMLQNNLRGLPTKE</sequence>
<dbReference type="InterPro" id="IPR036704">
    <property type="entry name" value="RraA/RraA-like_sf"/>
</dbReference>
<dbReference type="EMBL" id="CP068053">
    <property type="protein sequence ID" value="QQS98685.1"/>
    <property type="molecule type" value="Genomic_DNA"/>
</dbReference>
<evidence type="ECO:0000256" key="6">
    <source>
        <dbReference type="ARBA" id="ARBA00012947"/>
    </source>
</evidence>
<comment type="cofactor">
    <cofactor evidence="2">
        <name>a divalent metal cation</name>
        <dbReference type="ChEBI" id="CHEBI:60240"/>
    </cofactor>
</comment>
<proteinExistence type="inferred from homology"/>
<evidence type="ECO:0000256" key="1">
    <source>
        <dbReference type="ARBA" id="ARBA00001342"/>
    </source>
</evidence>
<dbReference type="InterPro" id="IPR005493">
    <property type="entry name" value="RraA/RraA-like"/>
</dbReference>
<dbReference type="CDD" id="cd16841">
    <property type="entry name" value="RraA_family"/>
    <property type="match status" value="1"/>
</dbReference>
<dbReference type="AlphaFoldDB" id="A0A974NIQ0"/>
<feature type="binding site" evidence="13">
    <location>
        <position position="103"/>
    </location>
    <ligand>
        <name>Mg(2+)</name>
        <dbReference type="ChEBI" id="CHEBI:18420"/>
    </ligand>
</feature>
<evidence type="ECO:0000256" key="2">
    <source>
        <dbReference type="ARBA" id="ARBA00001968"/>
    </source>
</evidence>
<evidence type="ECO:0000256" key="7">
    <source>
        <dbReference type="ARBA" id="ARBA00016549"/>
    </source>
</evidence>
<gene>
    <name evidence="14" type="ORF">I6J18_13265</name>
</gene>
<comment type="catalytic activity">
    <reaction evidence="12">
        <text>oxaloacetate + H(+) = pyruvate + CO2</text>
        <dbReference type="Rhea" id="RHEA:15641"/>
        <dbReference type="ChEBI" id="CHEBI:15361"/>
        <dbReference type="ChEBI" id="CHEBI:15378"/>
        <dbReference type="ChEBI" id="CHEBI:16452"/>
        <dbReference type="ChEBI" id="CHEBI:16526"/>
        <dbReference type="EC" id="4.1.1.112"/>
    </reaction>
</comment>
<protein>
    <recommendedName>
        <fullName evidence="7">Putative 4-hydroxy-4-methyl-2-oxoglutarate aldolase</fullName>
        <ecNumber evidence="6">4.1.1.112</ecNumber>
        <ecNumber evidence="5">4.1.3.17</ecNumber>
    </recommendedName>
    <alternativeName>
        <fullName evidence="11">Oxaloacetate decarboxylase</fullName>
    </alternativeName>
    <alternativeName>
        <fullName evidence="9">Regulator of ribonuclease activity homolog</fullName>
    </alternativeName>
    <alternativeName>
        <fullName evidence="10">RraA-like protein</fullName>
    </alternativeName>
</protein>
<evidence type="ECO:0000256" key="3">
    <source>
        <dbReference type="ARBA" id="ARBA00008621"/>
    </source>
</evidence>
<evidence type="ECO:0000256" key="4">
    <source>
        <dbReference type="ARBA" id="ARBA00011233"/>
    </source>
</evidence>
<dbReference type="GO" id="GO:0047443">
    <property type="term" value="F:4-hydroxy-4-methyl-2-oxoglutarate aldolase activity"/>
    <property type="evidence" value="ECO:0007669"/>
    <property type="project" value="UniProtKB-EC"/>
</dbReference>
<dbReference type="Proteomes" id="UP000595254">
    <property type="component" value="Chromosome"/>
</dbReference>